<organism evidence="2 3">
    <name type="scientific">Streptomyces atratus</name>
    <dbReference type="NCBI Taxonomy" id="1893"/>
    <lineage>
        <taxon>Bacteria</taxon>
        <taxon>Bacillati</taxon>
        <taxon>Actinomycetota</taxon>
        <taxon>Actinomycetes</taxon>
        <taxon>Kitasatosporales</taxon>
        <taxon>Streptomycetaceae</taxon>
        <taxon>Streptomyces</taxon>
    </lineage>
</organism>
<dbReference type="EMBL" id="CP027306">
    <property type="protein sequence ID" value="AXE80925.1"/>
    <property type="molecule type" value="Genomic_DNA"/>
</dbReference>
<evidence type="ECO:0000313" key="2">
    <source>
        <dbReference type="EMBL" id="AXE80925.1"/>
    </source>
</evidence>
<dbReference type="GeneID" id="95523121"/>
<dbReference type="Proteomes" id="UP000252698">
    <property type="component" value="Chromosome"/>
</dbReference>
<reference evidence="2 3" key="1">
    <citation type="journal article" date="2018" name="Front. Microbiol.">
        <title>Genome Sequencing of Streptomyces atratus SCSIOZH16 and Activation Production of Nocardamine via Metabolic Engineering.</title>
        <authorList>
            <person name="Li Y."/>
            <person name="Zhang C."/>
            <person name="Liu C."/>
            <person name="Ju J."/>
            <person name="Ma J."/>
        </authorList>
    </citation>
    <scope>NUCLEOTIDE SEQUENCE [LARGE SCALE GENOMIC DNA]</scope>
    <source>
        <strain evidence="2 3">SCSIO_ZH16</strain>
    </source>
</reference>
<gene>
    <name evidence="2" type="ORF">C5746_32665</name>
</gene>
<evidence type="ECO:0000256" key="1">
    <source>
        <dbReference type="SAM" id="MobiDB-lite"/>
    </source>
</evidence>
<evidence type="ECO:0000313" key="3">
    <source>
        <dbReference type="Proteomes" id="UP000252698"/>
    </source>
</evidence>
<dbReference type="RefSeq" id="WP_114247339.1">
    <property type="nucleotide sequence ID" value="NZ_CP027306.1"/>
</dbReference>
<dbReference type="KEGG" id="sata:C5746_32665"/>
<accession>A0A2Z5JNF9</accession>
<proteinExistence type="predicted"/>
<sequence>MREIAAQWEAWSAIQAKSTGGSHPVEDQVNPARPNRITWYASTGWTKPYPGDSRVLAPNEVPGRDNPPQELGD</sequence>
<protein>
    <submittedName>
        <fullName evidence="2">Uncharacterized protein</fullName>
    </submittedName>
</protein>
<feature type="region of interest" description="Disordered" evidence="1">
    <location>
        <begin position="48"/>
        <end position="73"/>
    </location>
</feature>
<name>A0A2Z5JNF9_STRAR</name>
<dbReference type="AlphaFoldDB" id="A0A2Z5JNF9"/>